<reference evidence="2" key="1">
    <citation type="submission" date="2018-03" db="EMBL/GenBank/DDBJ databases">
        <authorList>
            <person name="Guldener U."/>
        </authorList>
    </citation>
    <scope>NUCLEOTIDE SEQUENCE</scope>
</reference>
<protein>
    <recommendedName>
        <fullName evidence="1">Prion-inhibition and propagation HeLo domain-containing protein</fullName>
    </recommendedName>
</protein>
<dbReference type="InterPro" id="IPR029498">
    <property type="entry name" value="HeLo_dom"/>
</dbReference>
<gene>
    <name evidence="2" type="ORF">DNG_06850</name>
</gene>
<dbReference type="Pfam" id="PF14479">
    <property type="entry name" value="HeLo"/>
    <property type="match status" value="1"/>
</dbReference>
<sequence length="159" mass="17783">MDPAGLAIGIAALYTACRDCYNFFTTVKTAEAKSSAHLRELEIQKSILKAWGFHWQIHNEDGSELELSDHTGRKRTKLHEYLMSNRFKAEGVFNTLCALADTLSNQEKVIKRYGIQLQPLQAIQDGSQLTANVQWSISSTTIADVKPVISEVRSRLSAE</sequence>
<comment type="caution">
    <text evidence="2">The sequence shown here is derived from an EMBL/GenBank/DDBJ whole genome shotgun (WGS) entry which is preliminary data.</text>
</comment>
<name>A0AAE8N3I9_9PEZI</name>
<organism evidence="2 3">
    <name type="scientific">Cephalotrichum gorgonifer</name>
    <dbReference type="NCBI Taxonomy" id="2041049"/>
    <lineage>
        <taxon>Eukaryota</taxon>
        <taxon>Fungi</taxon>
        <taxon>Dikarya</taxon>
        <taxon>Ascomycota</taxon>
        <taxon>Pezizomycotina</taxon>
        <taxon>Sordariomycetes</taxon>
        <taxon>Hypocreomycetidae</taxon>
        <taxon>Microascales</taxon>
        <taxon>Microascaceae</taxon>
        <taxon>Cephalotrichum</taxon>
    </lineage>
</organism>
<dbReference type="Proteomes" id="UP001187682">
    <property type="component" value="Unassembled WGS sequence"/>
</dbReference>
<evidence type="ECO:0000313" key="2">
    <source>
        <dbReference type="EMBL" id="SPO04167.1"/>
    </source>
</evidence>
<evidence type="ECO:0000313" key="3">
    <source>
        <dbReference type="Proteomes" id="UP001187682"/>
    </source>
</evidence>
<dbReference type="EMBL" id="ONZQ02000009">
    <property type="protein sequence ID" value="SPO04167.1"/>
    <property type="molecule type" value="Genomic_DNA"/>
</dbReference>
<dbReference type="InterPro" id="IPR038305">
    <property type="entry name" value="HeLo_sf"/>
</dbReference>
<dbReference type="AlphaFoldDB" id="A0AAE8N3I9"/>
<dbReference type="Gene3D" id="1.20.120.1020">
    <property type="entry name" value="Prion-inhibition and propagation, HeLo domain"/>
    <property type="match status" value="1"/>
</dbReference>
<keyword evidence="3" id="KW-1185">Reference proteome</keyword>
<proteinExistence type="predicted"/>
<feature type="domain" description="Prion-inhibition and propagation HeLo" evidence="1">
    <location>
        <begin position="5"/>
        <end position="147"/>
    </location>
</feature>
<evidence type="ECO:0000259" key="1">
    <source>
        <dbReference type="Pfam" id="PF14479"/>
    </source>
</evidence>
<accession>A0AAE8N3I9</accession>